<gene>
    <name evidence="1" type="ORF">N7376_04785</name>
</gene>
<evidence type="ECO:0000313" key="1">
    <source>
        <dbReference type="EMBL" id="MDH0123299.1"/>
    </source>
</evidence>
<name>A0AA42GVQ1_9HYPH</name>
<dbReference type="AlphaFoldDB" id="A0AA42GVQ1"/>
<dbReference type="Pfam" id="PF02924">
    <property type="entry name" value="HDPD"/>
    <property type="match status" value="1"/>
</dbReference>
<dbReference type="InterPro" id="IPR004195">
    <property type="entry name" value="Head_decoration_D"/>
</dbReference>
<comment type="caution">
    <text evidence="1">The sequence shown here is derived from an EMBL/GenBank/DDBJ whole genome shotgun (WGS) entry which is preliminary data.</text>
</comment>
<dbReference type="Proteomes" id="UP001158087">
    <property type="component" value="Unassembled WGS sequence"/>
</dbReference>
<protein>
    <submittedName>
        <fullName evidence="1">Head decoration protein</fullName>
    </submittedName>
</protein>
<dbReference type="EMBL" id="JAODYY010000001">
    <property type="protein sequence ID" value="MDH0123299.1"/>
    <property type="molecule type" value="Genomic_DNA"/>
</dbReference>
<organism evidence="1 2">
    <name type="scientific">Brucella intermedia GD04153</name>
    <dbReference type="NCBI Taxonomy" id="2975438"/>
    <lineage>
        <taxon>Bacteria</taxon>
        <taxon>Pseudomonadati</taxon>
        <taxon>Pseudomonadota</taxon>
        <taxon>Alphaproteobacteria</taxon>
        <taxon>Hyphomicrobiales</taxon>
        <taxon>Brucellaceae</taxon>
        <taxon>Brucella/Ochrobactrum group</taxon>
        <taxon>Brucella</taxon>
    </lineage>
</organism>
<accession>A0AA42GVQ1</accession>
<evidence type="ECO:0000313" key="2">
    <source>
        <dbReference type="Proteomes" id="UP001158087"/>
    </source>
</evidence>
<sequence length="124" mass="12908">MPELIMTPRDEAFLLTEANGFRSRDTITLKQSVSPYLPGSVVALVTGKYELATATNLDDGDEGLAGDLAIVARYTDAIAGDADAAAITGDAEVKDSELVLDGSIDIDDVVPLLAAKGIKVRGTV</sequence>
<proteinExistence type="predicted"/>
<reference evidence="1" key="1">
    <citation type="submission" date="2022-09" db="EMBL/GenBank/DDBJ databases">
        <title>Intensive care unit water sources are persistently colonized with multi-drug resistant bacteria and are the site of extensive horizontal gene transfer of antibiotic resistance genes.</title>
        <authorList>
            <person name="Diorio-Toth L."/>
        </authorList>
    </citation>
    <scope>NUCLEOTIDE SEQUENCE</scope>
    <source>
        <strain evidence="1">GD04153</strain>
    </source>
</reference>